<organism evidence="1">
    <name type="scientific">uncultured Caudovirales phage</name>
    <dbReference type="NCBI Taxonomy" id="2100421"/>
    <lineage>
        <taxon>Viruses</taxon>
        <taxon>Duplodnaviria</taxon>
        <taxon>Heunggongvirae</taxon>
        <taxon>Uroviricota</taxon>
        <taxon>Caudoviricetes</taxon>
        <taxon>Peduoviridae</taxon>
        <taxon>Maltschvirus</taxon>
        <taxon>Maltschvirus maltsch</taxon>
    </lineage>
</organism>
<name>A0A6J5MQG4_9CAUD</name>
<gene>
    <name evidence="1" type="ORF">UFOVP541_11</name>
</gene>
<protein>
    <submittedName>
        <fullName evidence="1">Uncharacterized protein</fullName>
    </submittedName>
</protein>
<evidence type="ECO:0000313" key="1">
    <source>
        <dbReference type="EMBL" id="CAB4149365.1"/>
    </source>
</evidence>
<dbReference type="EMBL" id="LR796516">
    <property type="protein sequence ID" value="CAB4149365.1"/>
    <property type="molecule type" value="Genomic_DNA"/>
</dbReference>
<proteinExistence type="predicted"/>
<accession>A0A6J5MQG4</accession>
<sequence length="104" mass="11729">MRQKKVDEVIRSFKTSVYSDGFLNGVRYARNQVVEFLEAHQALGDILTVEEVIKELQYWKIQDKTLRGLADGEVASIDSLGQGEDLCQDCFGADLCLVCERANQ</sequence>
<reference evidence="1" key="1">
    <citation type="submission" date="2020-04" db="EMBL/GenBank/DDBJ databases">
        <authorList>
            <person name="Chiriac C."/>
            <person name="Salcher M."/>
            <person name="Ghai R."/>
            <person name="Kavagutti S V."/>
        </authorList>
    </citation>
    <scope>NUCLEOTIDE SEQUENCE</scope>
</reference>